<evidence type="ECO:0000256" key="9">
    <source>
        <dbReference type="HAMAP-Rule" id="MF_00211"/>
    </source>
</evidence>
<keyword evidence="3 9" id="KW-0328">Glycosyltransferase</keyword>
<comment type="pathway">
    <text evidence="1 9">Amino-acid biosynthesis; L-tryptophan biosynthesis; L-tryptophan from chorismate: step 2/5.</text>
</comment>
<comment type="subunit">
    <text evidence="9">Homodimer.</text>
</comment>
<reference evidence="12" key="1">
    <citation type="submission" date="2018-10" db="EMBL/GenBank/DDBJ databases">
        <title>Iterative Subtractive Binning of Freshwater Chronoseries Metagenomes Recovers Nearly Complete Genomes from over Four Hundred Novel Species.</title>
        <authorList>
            <person name="Rodriguez-R L.M."/>
            <person name="Tsementzi D."/>
            <person name="Luo C."/>
            <person name="Konstantinidis K.T."/>
        </authorList>
    </citation>
    <scope>NUCLEOTIDE SEQUENCE</scope>
    <source>
        <strain evidence="12">WB5_2A_028</strain>
    </source>
</reference>
<evidence type="ECO:0000256" key="3">
    <source>
        <dbReference type="ARBA" id="ARBA00022676"/>
    </source>
</evidence>
<dbReference type="SUPFAM" id="SSF52418">
    <property type="entry name" value="Nucleoside phosphorylase/phosphoribosyltransferase catalytic domain"/>
    <property type="match status" value="1"/>
</dbReference>
<evidence type="ECO:0000256" key="6">
    <source>
        <dbReference type="ARBA" id="ARBA00023141"/>
    </source>
</evidence>
<comment type="cofactor">
    <cofactor evidence="9">
        <name>Mg(2+)</name>
        <dbReference type="ChEBI" id="CHEBI:18420"/>
    </cofactor>
    <text evidence="9">Binds 2 magnesium ions per monomer.</text>
</comment>
<feature type="binding site" evidence="9">
    <location>
        <position position="95"/>
    </location>
    <ligand>
        <name>Mg(2+)</name>
        <dbReference type="ChEBI" id="CHEBI:18420"/>
        <label>1</label>
    </ligand>
</feature>
<proteinExistence type="inferred from homology"/>
<dbReference type="GO" id="GO:0000287">
    <property type="term" value="F:magnesium ion binding"/>
    <property type="evidence" value="ECO:0007669"/>
    <property type="project" value="UniProtKB-UniRule"/>
</dbReference>
<keyword evidence="2 9" id="KW-0028">Amino-acid biosynthesis</keyword>
<feature type="binding site" evidence="9">
    <location>
        <position position="123"/>
    </location>
    <ligand>
        <name>5-phospho-alpha-D-ribose 1-diphosphate</name>
        <dbReference type="ChEBI" id="CHEBI:58017"/>
    </ligand>
</feature>
<feature type="binding site" evidence="9">
    <location>
        <begin position="93"/>
        <end position="96"/>
    </location>
    <ligand>
        <name>5-phospho-alpha-D-ribose 1-diphosphate</name>
        <dbReference type="ChEBI" id="CHEBI:58017"/>
    </ligand>
</feature>
<dbReference type="InterPro" id="IPR017459">
    <property type="entry name" value="Glycosyl_Trfase_fam3_N_dom"/>
</dbReference>
<dbReference type="EC" id="2.4.2.18" evidence="9"/>
<comment type="similarity">
    <text evidence="9">Belongs to the anthranilate phosphoribosyltransferase family.</text>
</comment>
<feature type="binding site" evidence="9">
    <location>
        <begin position="111"/>
        <end position="119"/>
    </location>
    <ligand>
        <name>5-phospho-alpha-D-ribose 1-diphosphate</name>
        <dbReference type="ChEBI" id="CHEBI:58017"/>
    </ligand>
</feature>
<feature type="binding site" evidence="9">
    <location>
        <position position="114"/>
    </location>
    <ligand>
        <name>anthranilate</name>
        <dbReference type="ChEBI" id="CHEBI:16567"/>
        <label>1</label>
    </ligand>
</feature>
<organism evidence="12 13">
    <name type="scientific">Candidatus Fonsibacter lacus</name>
    <dbReference type="NCBI Taxonomy" id="2576439"/>
    <lineage>
        <taxon>Bacteria</taxon>
        <taxon>Pseudomonadati</taxon>
        <taxon>Pseudomonadota</taxon>
        <taxon>Alphaproteobacteria</taxon>
        <taxon>Candidatus Pelagibacterales</taxon>
        <taxon>Candidatus Pelagibacterales incertae sedis</taxon>
        <taxon>Candidatus Fonsibacter</taxon>
    </lineage>
</organism>
<feature type="binding site" evidence="9">
    <location>
        <position position="227"/>
    </location>
    <ligand>
        <name>Mg(2+)</name>
        <dbReference type="ChEBI" id="CHEBI:18420"/>
        <label>2</label>
    </ligand>
</feature>
<dbReference type="GO" id="GO:0000162">
    <property type="term" value="P:L-tryptophan biosynthetic process"/>
    <property type="evidence" value="ECO:0007669"/>
    <property type="project" value="UniProtKB-UniRule"/>
</dbReference>
<dbReference type="GO" id="GO:0005829">
    <property type="term" value="C:cytosol"/>
    <property type="evidence" value="ECO:0007669"/>
    <property type="project" value="TreeGrafter"/>
</dbReference>
<feature type="binding site" evidence="9">
    <location>
        <position position="228"/>
    </location>
    <ligand>
        <name>Mg(2+)</name>
        <dbReference type="ChEBI" id="CHEBI:18420"/>
        <label>2</label>
    </ligand>
</feature>
<protein>
    <recommendedName>
        <fullName evidence="9">Anthranilate phosphoribosyltransferase</fullName>
        <ecNumber evidence="9">2.4.2.18</ecNumber>
    </recommendedName>
</protein>
<evidence type="ECO:0000256" key="4">
    <source>
        <dbReference type="ARBA" id="ARBA00022679"/>
    </source>
</evidence>
<dbReference type="NCBIfam" id="TIGR01245">
    <property type="entry name" value="trpD"/>
    <property type="match status" value="1"/>
</dbReference>
<dbReference type="Gene3D" id="3.40.1030.10">
    <property type="entry name" value="Nucleoside phosphorylase/phosphoribosyltransferase catalytic domain"/>
    <property type="match status" value="1"/>
</dbReference>
<keyword evidence="4 9" id="KW-0808">Transferase</keyword>
<feature type="binding site" evidence="9">
    <location>
        <position position="228"/>
    </location>
    <ligand>
        <name>Mg(2+)</name>
        <dbReference type="ChEBI" id="CHEBI:18420"/>
        <label>1</label>
    </ligand>
</feature>
<name>A0A965GBJ1_9PROT</name>
<dbReference type="Pfam" id="PF00591">
    <property type="entry name" value="Glycos_transf_3"/>
    <property type="match status" value="1"/>
</dbReference>
<dbReference type="InterPro" id="IPR000312">
    <property type="entry name" value="Glycosyl_Trfase_fam3"/>
</dbReference>
<dbReference type="GO" id="GO:0004048">
    <property type="term" value="F:anthranilate phosphoribosyltransferase activity"/>
    <property type="evidence" value="ECO:0007669"/>
    <property type="project" value="UniProtKB-UniRule"/>
</dbReference>
<evidence type="ECO:0000256" key="1">
    <source>
        <dbReference type="ARBA" id="ARBA00004907"/>
    </source>
</evidence>
<feature type="binding site" evidence="9">
    <location>
        <position position="83"/>
    </location>
    <ligand>
        <name>anthranilate</name>
        <dbReference type="ChEBI" id="CHEBI:16567"/>
        <label>1</label>
    </ligand>
</feature>
<evidence type="ECO:0000313" key="12">
    <source>
        <dbReference type="EMBL" id="NBR93268.1"/>
    </source>
</evidence>
<dbReference type="Pfam" id="PF02885">
    <property type="entry name" value="Glycos_trans_3N"/>
    <property type="match status" value="1"/>
</dbReference>
<dbReference type="Proteomes" id="UP000740727">
    <property type="component" value="Unassembled WGS sequence"/>
</dbReference>
<dbReference type="HAMAP" id="MF_00211">
    <property type="entry name" value="TrpD"/>
    <property type="match status" value="1"/>
</dbReference>
<evidence type="ECO:0000256" key="5">
    <source>
        <dbReference type="ARBA" id="ARBA00022822"/>
    </source>
</evidence>
<comment type="similarity">
    <text evidence="8">In the C-terminal section; belongs to the anthranilate phosphoribosyltransferase family.</text>
</comment>
<dbReference type="InterPro" id="IPR005940">
    <property type="entry name" value="Anthranilate_Pribosyl_Tfrase"/>
</dbReference>
<keyword evidence="5 9" id="KW-0822">Tryptophan biosynthesis</keyword>
<evidence type="ECO:0000256" key="8">
    <source>
        <dbReference type="ARBA" id="ARBA00061188"/>
    </source>
</evidence>
<comment type="caution">
    <text evidence="12">The sequence shown here is derived from an EMBL/GenBank/DDBJ whole genome shotgun (WGS) entry which is preliminary data.</text>
</comment>
<evidence type="ECO:0000256" key="7">
    <source>
        <dbReference type="ARBA" id="ARBA00052328"/>
    </source>
</evidence>
<sequence length="349" mass="36949">MVSELWREALENLSEKKDLTSSESASVMEEILAGVRSQEEIAEFLALHTAKGGTASEVSGFIEAMYAHSAPISITERAVDTVGTGGDGFHTINISTTSAIVAASAGARVVKHGNRAATSKSGAADVLEALGVKIDLNGLQVATLVSELGLGFCFAPIFHAAMRHAGAARKSLNYPTIFNILGPLSNPAKPAAYSIGVAKEEMFPIVAEVLRARGVDALVFRGQDGLDEITLATKTDVYVISEKNIFLTSIDPSKWGIAPSGIEALKGGSAIENAEHLREILRGKNGPMRDVVLLNAAATIIAFDGIADIVQSEELDNRFVTALERIAKAIDTGAATDLLEKWIERSHQV</sequence>
<gene>
    <name evidence="9 12" type="primary">trpD</name>
    <name evidence="12" type="ORF">EBT44_00115</name>
</gene>
<dbReference type="AlphaFoldDB" id="A0A965GBJ1"/>
<evidence type="ECO:0000256" key="2">
    <source>
        <dbReference type="ARBA" id="ARBA00022605"/>
    </source>
</evidence>
<feature type="binding site" evidence="9">
    <location>
        <position position="169"/>
    </location>
    <ligand>
        <name>anthranilate</name>
        <dbReference type="ChEBI" id="CHEBI:16567"/>
        <label>2</label>
    </ligand>
</feature>
<evidence type="ECO:0000259" key="11">
    <source>
        <dbReference type="Pfam" id="PF02885"/>
    </source>
</evidence>
<dbReference type="FunFam" id="3.40.1030.10:FF:000002">
    <property type="entry name" value="Anthranilate phosphoribosyltransferase"/>
    <property type="match status" value="1"/>
</dbReference>
<dbReference type="EMBL" id="RFXN01000001">
    <property type="protein sequence ID" value="NBR93268.1"/>
    <property type="molecule type" value="Genomic_DNA"/>
</dbReference>
<dbReference type="InterPro" id="IPR035902">
    <property type="entry name" value="Nuc_phospho_transferase"/>
</dbReference>
<evidence type="ECO:0000259" key="10">
    <source>
        <dbReference type="Pfam" id="PF00591"/>
    </source>
</evidence>
<dbReference type="InterPro" id="IPR036320">
    <property type="entry name" value="Glycosyl_Trfase_fam3_N_dom_sf"/>
</dbReference>
<dbReference type="PANTHER" id="PTHR43285:SF2">
    <property type="entry name" value="ANTHRANILATE PHOSPHORIBOSYLTRANSFERASE"/>
    <property type="match status" value="1"/>
</dbReference>
<keyword evidence="9" id="KW-0460">Magnesium</keyword>
<feature type="domain" description="Glycosyl transferase family 3" evidence="10">
    <location>
        <begin position="77"/>
        <end position="335"/>
    </location>
</feature>
<comment type="catalytic activity">
    <reaction evidence="7 9">
        <text>N-(5-phospho-beta-D-ribosyl)anthranilate + diphosphate = 5-phospho-alpha-D-ribose 1-diphosphate + anthranilate</text>
        <dbReference type="Rhea" id="RHEA:11768"/>
        <dbReference type="ChEBI" id="CHEBI:16567"/>
        <dbReference type="ChEBI" id="CHEBI:18277"/>
        <dbReference type="ChEBI" id="CHEBI:33019"/>
        <dbReference type="ChEBI" id="CHEBI:58017"/>
        <dbReference type="EC" id="2.4.2.18"/>
    </reaction>
</comment>
<comment type="function">
    <text evidence="9">Catalyzes the transfer of the phosphoribosyl group of 5-phosphorylribose-1-pyrophosphate (PRPP) to anthranilate to yield N-(5'-phosphoribosyl)-anthranilate (PRA).</text>
</comment>
<evidence type="ECO:0000313" key="13">
    <source>
        <dbReference type="Proteomes" id="UP000740727"/>
    </source>
</evidence>
<dbReference type="Gene3D" id="1.20.970.10">
    <property type="entry name" value="Transferase, Pyrimidine Nucleoside Phosphorylase, Chain C"/>
    <property type="match status" value="1"/>
</dbReference>
<comment type="caution">
    <text evidence="9">Lacks conserved residue(s) required for the propagation of feature annotation.</text>
</comment>
<feature type="binding site" evidence="9">
    <location>
        <position position="91"/>
    </location>
    <ligand>
        <name>5-phospho-alpha-D-ribose 1-diphosphate</name>
        <dbReference type="ChEBI" id="CHEBI:58017"/>
    </ligand>
</feature>
<feature type="binding site" evidence="9">
    <location>
        <begin position="86"/>
        <end position="87"/>
    </location>
    <ligand>
        <name>5-phospho-alpha-D-ribose 1-diphosphate</name>
        <dbReference type="ChEBI" id="CHEBI:58017"/>
    </ligand>
</feature>
<feature type="binding site" evidence="9">
    <location>
        <position position="83"/>
    </location>
    <ligand>
        <name>5-phospho-alpha-D-ribose 1-diphosphate</name>
        <dbReference type="ChEBI" id="CHEBI:58017"/>
    </ligand>
</feature>
<dbReference type="PANTHER" id="PTHR43285">
    <property type="entry name" value="ANTHRANILATE PHOSPHORIBOSYLTRANSFERASE"/>
    <property type="match status" value="1"/>
</dbReference>
<dbReference type="SUPFAM" id="SSF47648">
    <property type="entry name" value="Nucleoside phosphorylase/phosphoribosyltransferase N-terminal domain"/>
    <property type="match status" value="1"/>
</dbReference>
<keyword evidence="9" id="KW-0479">Metal-binding</keyword>
<keyword evidence="6 9" id="KW-0057">Aromatic amino acid biosynthesis</keyword>
<feature type="domain" description="Glycosyl transferase family 3 N-terminal" evidence="11">
    <location>
        <begin position="8"/>
        <end position="68"/>
    </location>
</feature>
<accession>A0A965GBJ1</accession>